<keyword evidence="10" id="KW-1185">Reference proteome</keyword>
<protein>
    <recommendedName>
        <fullName evidence="3">histidinol-phosphatase</fullName>
        <ecNumber evidence="3">3.1.3.15</ecNumber>
    </recommendedName>
</protein>
<evidence type="ECO:0000256" key="1">
    <source>
        <dbReference type="ARBA" id="ARBA00004970"/>
    </source>
</evidence>
<dbReference type="Gene3D" id="3.20.20.140">
    <property type="entry name" value="Metal-dependent hydrolases"/>
    <property type="match status" value="1"/>
</dbReference>
<dbReference type="RefSeq" id="WP_276303079.1">
    <property type="nucleotide sequence ID" value="NZ_CP119992.1"/>
</dbReference>
<dbReference type="PANTHER" id="PTHR21039">
    <property type="entry name" value="HISTIDINOL PHOSPHATASE-RELATED"/>
    <property type="match status" value="1"/>
</dbReference>
<sequence length="257" mass="29399">MDYDYHVHSTYSDGSFLRWMVRAAERAGLGGVGIADHCNVSEREPMVAAKRDHGFNLDLTYERRRAAIERVREDAAIRVFDAVEVDYDPRDEDAIRAFLDEADFDYAVGSVHAIDDLNVQVPPLFEDWSEAERRNLTEDYFDALVALIESELFEIAAHPDLLERNPELRGFATDEHYHRVAEAFERSRTIPELNAGRVLRDGGAFSPHPEFLSVLREYDVAVTLGSDSHRPNEIAPRHDRIREFQEESGLELVELNV</sequence>
<dbReference type="GO" id="GO:0004401">
    <property type="term" value="F:histidinol-phosphatase activity"/>
    <property type="evidence" value="ECO:0007669"/>
    <property type="project" value="UniProtKB-EC"/>
</dbReference>
<dbReference type="GeneID" id="79315642"/>
<evidence type="ECO:0000256" key="4">
    <source>
        <dbReference type="ARBA" id="ARBA00022605"/>
    </source>
</evidence>
<feature type="domain" description="PHP" evidence="8">
    <location>
        <begin position="4"/>
        <end position="194"/>
    </location>
</feature>
<dbReference type="Pfam" id="PF02811">
    <property type="entry name" value="PHP"/>
    <property type="match status" value="1"/>
</dbReference>
<evidence type="ECO:0000256" key="7">
    <source>
        <dbReference type="ARBA" id="ARBA00049158"/>
    </source>
</evidence>
<dbReference type="PANTHER" id="PTHR21039:SF0">
    <property type="entry name" value="HISTIDINOL-PHOSPHATASE"/>
    <property type="match status" value="1"/>
</dbReference>
<dbReference type="SUPFAM" id="SSF89550">
    <property type="entry name" value="PHP domain-like"/>
    <property type="match status" value="1"/>
</dbReference>
<evidence type="ECO:0000313" key="9">
    <source>
        <dbReference type="EMBL" id="MFC7317677.1"/>
    </source>
</evidence>
<dbReference type="GO" id="GO:0000105">
    <property type="term" value="P:L-histidine biosynthetic process"/>
    <property type="evidence" value="ECO:0007669"/>
    <property type="project" value="UniProtKB-KW"/>
</dbReference>
<evidence type="ECO:0000259" key="8">
    <source>
        <dbReference type="Pfam" id="PF02811"/>
    </source>
</evidence>
<dbReference type="InterPro" id="IPR010140">
    <property type="entry name" value="Histidinol_P_phosphatase_HisJ"/>
</dbReference>
<proteinExistence type="inferred from homology"/>
<name>A0ABD6ABQ4_9EURY</name>
<gene>
    <name evidence="9" type="ORF">ACFQPE_12900</name>
</gene>
<organism evidence="9 10">
    <name type="scientific">Halomarina halobia</name>
    <dbReference type="NCBI Taxonomy" id="3033386"/>
    <lineage>
        <taxon>Archaea</taxon>
        <taxon>Methanobacteriati</taxon>
        <taxon>Methanobacteriota</taxon>
        <taxon>Stenosarchaea group</taxon>
        <taxon>Halobacteria</taxon>
        <taxon>Halobacteriales</taxon>
        <taxon>Natronomonadaceae</taxon>
        <taxon>Halomarina</taxon>
    </lineage>
</organism>
<dbReference type="EMBL" id="JBHTBF010000002">
    <property type="protein sequence ID" value="MFC7317677.1"/>
    <property type="molecule type" value="Genomic_DNA"/>
</dbReference>
<keyword evidence="6" id="KW-0368">Histidine biosynthesis</keyword>
<evidence type="ECO:0000256" key="5">
    <source>
        <dbReference type="ARBA" id="ARBA00022801"/>
    </source>
</evidence>
<dbReference type="EC" id="3.1.3.15" evidence="3"/>
<comment type="similarity">
    <text evidence="2">Belongs to the PHP hydrolase family. HisK subfamily.</text>
</comment>
<comment type="pathway">
    <text evidence="1">Amino-acid biosynthesis; L-histidine biosynthesis; L-histidine from 5-phospho-alpha-D-ribose 1-diphosphate: step 8/9.</text>
</comment>
<reference evidence="9 10" key="1">
    <citation type="journal article" date="2019" name="Int. J. Syst. Evol. Microbiol.">
        <title>The Global Catalogue of Microorganisms (GCM) 10K type strain sequencing project: providing services to taxonomists for standard genome sequencing and annotation.</title>
        <authorList>
            <consortium name="The Broad Institute Genomics Platform"/>
            <consortium name="The Broad Institute Genome Sequencing Center for Infectious Disease"/>
            <person name="Wu L."/>
            <person name="Ma J."/>
        </authorList>
    </citation>
    <scope>NUCLEOTIDE SEQUENCE [LARGE SCALE GENOMIC DNA]</scope>
    <source>
        <strain evidence="9 10">PSR21</strain>
    </source>
</reference>
<dbReference type="Proteomes" id="UP001596547">
    <property type="component" value="Unassembled WGS sequence"/>
</dbReference>
<evidence type="ECO:0000313" key="10">
    <source>
        <dbReference type="Proteomes" id="UP001596547"/>
    </source>
</evidence>
<accession>A0ABD6ABQ4</accession>
<dbReference type="InterPro" id="IPR016195">
    <property type="entry name" value="Pol/histidinol_Pase-like"/>
</dbReference>
<comment type="caution">
    <text evidence="9">The sequence shown here is derived from an EMBL/GenBank/DDBJ whole genome shotgun (WGS) entry which is preliminary data.</text>
</comment>
<dbReference type="InterPro" id="IPR004013">
    <property type="entry name" value="PHP_dom"/>
</dbReference>
<comment type="catalytic activity">
    <reaction evidence="7">
        <text>L-histidinol phosphate + H2O = L-histidinol + phosphate</text>
        <dbReference type="Rhea" id="RHEA:14465"/>
        <dbReference type="ChEBI" id="CHEBI:15377"/>
        <dbReference type="ChEBI" id="CHEBI:43474"/>
        <dbReference type="ChEBI" id="CHEBI:57699"/>
        <dbReference type="ChEBI" id="CHEBI:57980"/>
        <dbReference type="EC" id="3.1.3.15"/>
    </reaction>
</comment>
<keyword evidence="4" id="KW-0028">Amino-acid biosynthesis</keyword>
<dbReference type="AlphaFoldDB" id="A0ABD6ABQ4"/>
<evidence type="ECO:0000256" key="6">
    <source>
        <dbReference type="ARBA" id="ARBA00023102"/>
    </source>
</evidence>
<keyword evidence="5" id="KW-0378">Hydrolase</keyword>
<evidence type="ECO:0000256" key="3">
    <source>
        <dbReference type="ARBA" id="ARBA00013085"/>
    </source>
</evidence>
<evidence type="ECO:0000256" key="2">
    <source>
        <dbReference type="ARBA" id="ARBA00009152"/>
    </source>
</evidence>